<dbReference type="Gene3D" id="2.60.120.10">
    <property type="entry name" value="Jelly Rolls"/>
    <property type="match status" value="1"/>
</dbReference>
<dbReference type="InterPro" id="IPR011051">
    <property type="entry name" value="RmlC_Cupin_sf"/>
</dbReference>
<gene>
    <name evidence="1" type="ORF">CC84DRAFT_1200879</name>
</gene>
<dbReference type="RefSeq" id="XP_018042035.1">
    <property type="nucleotide sequence ID" value="XM_018181691.1"/>
</dbReference>
<evidence type="ECO:0008006" key="3">
    <source>
        <dbReference type="Google" id="ProtNLM"/>
    </source>
</evidence>
<dbReference type="OrthoDB" id="504210at2759"/>
<name>A0A177CXU6_9PLEO</name>
<dbReference type="EMBL" id="KV441548">
    <property type="protein sequence ID" value="OAG11670.1"/>
    <property type="molecule type" value="Genomic_DNA"/>
</dbReference>
<proteinExistence type="predicted"/>
<accession>A0A177CXU6</accession>
<dbReference type="GeneID" id="28765177"/>
<organism evidence="1 2">
    <name type="scientific">Paraphaeosphaeria sporulosa</name>
    <dbReference type="NCBI Taxonomy" id="1460663"/>
    <lineage>
        <taxon>Eukaryota</taxon>
        <taxon>Fungi</taxon>
        <taxon>Dikarya</taxon>
        <taxon>Ascomycota</taxon>
        <taxon>Pezizomycotina</taxon>
        <taxon>Dothideomycetes</taxon>
        <taxon>Pleosporomycetidae</taxon>
        <taxon>Pleosporales</taxon>
        <taxon>Massarineae</taxon>
        <taxon>Didymosphaeriaceae</taxon>
        <taxon>Paraphaeosphaeria</taxon>
    </lineage>
</organism>
<reference evidence="1 2" key="1">
    <citation type="submission" date="2016-05" db="EMBL/GenBank/DDBJ databases">
        <title>Comparative analysis of secretome profiles of manganese(II)-oxidizing ascomycete fungi.</title>
        <authorList>
            <consortium name="DOE Joint Genome Institute"/>
            <person name="Zeiner C.A."/>
            <person name="Purvine S.O."/>
            <person name="Zink E.M."/>
            <person name="Wu S."/>
            <person name="Pasa-Tolic L."/>
            <person name="Chaput D.L."/>
            <person name="Haridas S."/>
            <person name="Grigoriev I.V."/>
            <person name="Santelli C.M."/>
            <person name="Hansel C.M."/>
        </authorList>
    </citation>
    <scope>NUCLEOTIDE SEQUENCE [LARGE SCALE GENOMIC DNA]</scope>
    <source>
        <strain evidence="1 2">AP3s5-JAC2a</strain>
    </source>
</reference>
<dbReference type="SUPFAM" id="SSF51182">
    <property type="entry name" value="RmlC-like cupins"/>
    <property type="match status" value="1"/>
</dbReference>
<dbReference type="AlphaFoldDB" id="A0A177CXU6"/>
<dbReference type="InParanoid" id="A0A177CXU6"/>
<keyword evidence="2" id="KW-1185">Reference proteome</keyword>
<dbReference type="InterPro" id="IPR014710">
    <property type="entry name" value="RmlC-like_jellyroll"/>
</dbReference>
<evidence type="ECO:0000313" key="1">
    <source>
        <dbReference type="EMBL" id="OAG11670.1"/>
    </source>
</evidence>
<dbReference type="Proteomes" id="UP000077069">
    <property type="component" value="Unassembled WGS sequence"/>
</dbReference>
<sequence>MTLTDTTSHVSTDSVALSYNKADKQTNQDVTMFYPTAETNYRITRAIAPKGSKFQVGAHWHEDYDEYMRIVQGRAKIRLGSTWKVYTPDDGEIKIPRMVVHDICRADKDAKPGEEDDEDMILEEWSDPSDGAKEIFFRHIFSVTIDKDFFGWKLPLQQLLIMMSADGYIEILPGPAGWYVTHGLYAALKPVAKLLGLKPFHDEYTPSRLADVRKAMESGAKPKKDA</sequence>
<evidence type="ECO:0000313" key="2">
    <source>
        <dbReference type="Proteomes" id="UP000077069"/>
    </source>
</evidence>
<protein>
    <recommendedName>
        <fullName evidence="3">Cupin 2 conserved barrel domain-containing protein</fullName>
    </recommendedName>
</protein>